<comment type="pathway">
    <text evidence="16">Protein modification; protein glycosylation.</text>
</comment>
<evidence type="ECO:0000256" key="15">
    <source>
        <dbReference type="PIRSR" id="PIRSR605027-4"/>
    </source>
</evidence>
<evidence type="ECO:0000313" key="17">
    <source>
        <dbReference type="EMBL" id="CAH1781920.1"/>
    </source>
</evidence>
<dbReference type="OrthoDB" id="675023at2759"/>
<reference evidence="17" key="1">
    <citation type="submission" date="2022-03" db="EMBL/GenBank/DDBJ databases">
        <authorList>
            <person name="Martin C."/>
        </authorList>
    </citation>
    <scope>NUCLEOTIDE SEQUENCE</scope>
</reference>
<evidence type="ECO:0000256" key="8">
    <source>
        <dbReference type="ARBA" id="ARBA00022989"/>
    </source>
</evidence>
<evidence type="ECO:0000256" key="1">
    <source>
        <dbReference type="ARBA" id="ARBA00004606"/>
    </source>
</evidence>
<evidence type="ECO:0000256" key="6">
    <source>
        <dbReference type="ARBA" id="ARBA00022723"/>
    </source>
</evidence>
<dbReference type="Pfam" id="PF03360">
    <property type="entry name" value="Glyco_transf_43"/>
    <property type="match status" value="1"/>
</dbReference>
<keyword evidence="18" id="KW-1185">Reference proteome</keyword>
<evidence type="ECO:0000256" key="4">
    <source>
        <dbReference type="ARBA" id="ARBA00022679"/>
    </source>
</evidence>
<comment type="caution">
    <text evidence="17">The sequence shown here is derived from an EMBL/GenBank/DDBJ whole genome shotgun (WGS) entry which is preliminary data.</text>
</comment>
<evidence type="ECO:0000256" key="14">
    <source>
        <dbReference type="PIRSR" id="PIRSR605027-3"/>
    </source>
</evidence>
<keyword evidence="6 14" id="KW-0479">Metal-binding</keyword>
<comment type="catalytic activity">
    <reaction evidence="12 16">
        <text>3-O-(beta-D-galactosyl-(1-&gt;3)-beta-D-galactosyl-(1-&gt;4)-beta-D-xylosyl)-L-seryl-[protein] + UDP-alpha-D-glucuronate = 3-O-(beta-D-GlcA-(1-&gt;3)-beta-D-Gal-(1-&gt;3)-beta-D-Gal-(1-&gt;4)-beta-D-Xyl)-L-seryl-[protein] + UDP + H(+)</text>
        <dbReference type="Rhea" id="RHEA:24168"/>
        <dbReference type="Rhea" id="RHEA-COMP:12571"/>
        <dbReference type="Rhea" id="RHEA-COMP:12573"/>
        <dbReference type="ChEBI" id="CHEBI:15378"/>
        <dbReference type="ChEBI" id="CHEBI:58052"/>
        <dbReference type="ChEBI" id="CHEBI:58223"/>
        <dbReference type="ChEBI" id="CHEBI:132090"/>
        <dbReference type="ChEBI" id="CHEBI:132093"/>
        <dbReference type="EC" id="2.4.1.135"/>
    </reaction>
</comment>
<evidence type="ECO:0000256" key="2">
    <source>
        <dbReference type="ARBA" id="ARBA00007706"/>
    </source>
</evidence>
<name>A0A8S4NLN3_OWEFU</name>
<feature type="active site" description="Proton donor/acceptor" evidence="13">
    <location>
        <position position="242"/>
    </location>
</feature>
<evidence type="ECO:0000256" key="13">
    <source>
        <dbReference type="PIRSR" id="PIRSR605027-1"/>
    </source>
</evidence>
<protein>
    <recommendedName>
        <fullName evidence="3 16">Galactosylgalactosylxylosylprotein 3-beta-glucuronosyltransferase</fullName>
        <ecNumber evidence="3 16">2.4.1.135</ecNumber>
    </recommendedName>
</protein>
<dbReference type="GO" id="GO:0000139">
    <property type="term" value="C:Golgi membrane"/>
    <property type="evidence" value="ECO:0007669"/>
    <property type="project" value="UniProtKB-SubCell"/>
</dbReference>
<gene>
    <name evidence="17" type="ORF">OFUS_LOCUS8426</name>
</gene>
<dbReference type="Proteomes" id="UP000749559">
    <property type="component" value="Unassembled WGS sequence"/>
</dbReference>
<keyword evidence="11 14" id="KW-0464">Manganese</keyword>
<keyword evidence="8" id="KW-1133">Transmembrane helix</keyword>
<dbReference type="PANTHER" id="PTHR10896:SF50">
    <property type="entry name" value="GALACTOSYLGALACTOSYLXYLOSYLPROTEIN 3-BETA-GLUCURONOSYLTRANSFERASE P"/>
    <property type="match status" value="1"/>
</dbReference>
<keyword evidence="9" id="KW-0472">Membrane</keyword>
<evidence type="ECO:0000256" key="7">
    <source>
        <dbReference type="ARBA" id="ARBA00022968"/>
    </source>
</evidence>
<evidence type="ECO:0000256" key="3">
    <source>
        <dbReference type="ARBA" id="ARBA00012641"/>
    </source>
</evidence>
<dbReference type="FunFam" id="3.90.550.10:FF:000044">
    <property type="entry name" value="Galactosylgalactosylxylosylprotein 3-beta-glucuronosyltransferase"/>
    <property type="match status" value="1"/>
</dbReference>
<keyword evidence="16" id="KW-0333">Golgi apparatus</keyword>
<dbReference type="GO" id="GO:0046872">
    <property type="term" value="F:metal ion binding"/>
    <property type="evidence" value="ECO:0007669"/>
    <property type="project" value="UniProtKB-KW"/>
</dbReference>
<dbReference type="InterPro" id="IPR005027">
    <property type="entry name" value="Glyco_trans_43"/>
</dbReference>
<comment type="cofactor">
    <cofactor evidence="14 16">
        <name>Mn(2+)</name>
        <dbReference type="ChEBI" id="CHEBI:29035"/>
    </cofactor>
</comment>
<evidence type="ECO:0000256" key="16">
    <source>
        <dbReference type="RuleBase" id="RU363127"/>
    </source>
</evidence>
<dbReference type="EMBL" id="CAIIXF020000004">
    <property type="protein sequence ID" value="CAH1781920.1"/>
    <property type="molecule type" value="Genomic_DNA"/>
</dbReference>
<feature type="binding site" evidence="14">
    <location>
        <position position="157"/>
    </location>
    <ligand>
        <name>Mn(2+)</name>
        <dbReference type="ChEBI" id="CHEBI:29035"/>
    </ligand>
</feature>
<evidence type="ECO:0000256" key="10">
    <source>
        <dbReference type="ARBA" id="ARBA00023180"/>
    </source>
</evidence>
<sequence>MEEIKGKTRTIVLRSDATSTSTQDQIHFSAKEMDKLTETVTRLDIDKPGEKNTRSPPKIFAITPTYRRPQQIAEFTRLGQSLMNVADLHWIVIEDDVTQSRRIVQLLNRLNIEFTLLAIPSDTSLQSTVKGITQRNAGLKLLLDANFTGVFYFADDDNSYDLRIFEQMKSIKRVGVWPVGLVTGQGFESPIVKNGKVVDFSSGWKANRAFPLDMAGFAVNIDFWQQKGAPLFYRKVNPGYQEDIFLKELHIEKQDLEPLAWNCSKILTWHTKTYHTKIDPPKLQRKTVSKTNIEKLIDQIPSNKVKSKDEKVVTFQDGNPLIVTSHKQLYTKSMVISAMGENNLNRTRILSAQDFEWMLSNFKTISLIKTSTRQDASTTGVEGNANDTRLVDKNNGSIMNITQQNGFNKLKVIGNATKS</sequence>
<dbReference type="GO" id="GO:0005975">
    <property type="term" value="P:carbohydrate metabolic process"/>
    <property type="evidence" value="ECO:0007669"/>
    <property type="project" value="TreeGrafter"/>
</dbReference>
<keyword evidence="10" id="KW-0325">Glycoprotein</keyword>
<comment type="similarity">
    <text evidence="2 16">Belongs to the glycosyltransferase 43 family.</text>
</comment>
<evidence type="ECO:0000313" key="18">
    <source>
        <dbReference type="Proteomes" id="UP000749559"/>
    </source>
</evidence>
<dbReference type="InterPro" id="IPR029044">
    <property type="entry name" value="Nucleotide-diphossugar_trans"/>
</dbReference>
<dbReference type="AlphaFoldDB" id="A0A8S4NLN3"/>
<dbReference type="GO" id="GO:0015018">
    <property type="term" value="F:galactosylgalactosylxylosylprotein 3-beta-glucuronosyltransferase activity"/>
    <property type="evidence" value="ECO:0007669"/>
    <property type="project" value="UniProtKB-UniRule"/>
</dbReference>
<keyword evidence="5" id="KW-0812">Transmembrane</keyword>
<feature type="site" description="Interaction with galactose moiety of substrate glycoprotein" evidence="15">
    <location>
        <position position="188"/>
    </location>
</feature>
<evidence type="ECO:0000256" key="5">
    <source>
        <dbReference type="ARBA" id="ARBA00022692"/>
    </source>
</evidence>
<dbReference type="Gene3D" id="3.90.550.10">
    <property type="entry name" value="Spore Coat Polysaccharide Biosynthesis Protein SpsA, Chain A"/>
    <property type="match status" value="1"/>
</dbReference>
<dbReference type="CDD" id="cd00218">
    <property type="entry name" value="GlcAT-I"/>
    <property type="match status" value="1"/>
</dbReference>
<evidence type="ECO:0000256" key="11">
    <source>
        <dbReference type="ARBA" id="ARBA00023211"/>
    </source>
</evidence>
<dbReference type="PANTHER" id="PTHR10896">
    <property type="entry name" value="GALACTOSYLGALACTOSYLXYLOSYLPROTEIN 3-BETA-GLUCURONOSYLTRANSFERASE BETA-1,3-GLUCURONYLTRANSFERASE"/>
    <property type="match status" value="1"/>
</dbReference>
<dbReference type="SUPFAM" id="SSF53448">
    <property type="entry name" value="Nucleotide-diphospho-sugar transferases"/>
    <property type="match status" value="1"/>
</dbReference>
<proteinExistence type="inferred from homology"/>
<keyword evidence="7 16" id="KW-0735">Signal-anchor</keyword>
<dbReference type="EC" id="2.4.1.135" evidence="3 16"/>
<accession>A0A8S4NLN3</accession>
<evidence type="ECO:0000256" key="12">
    <source>
        <dbReference type="ARBA" id="ARBA00047979"/>
    </source>
</evidence>
<comment type="subcellular location">
    <subcellularLocation>
        <location evidence="16">Golgi apparatus membrane</location>
        <topology evidence="16">Single-pass type II membrane protein</topology>
    </subcellularLocation>
    <subcellularLocation>
        <location evidence="1">Membrane</location>
        <topology evidence="1">Single-pass type II membrane protein</topology>
    </subcellularLocation>
</comment>
<evidence type="ECO:0000256" key="9">
    <source>
        <dbReference type="ARBA" id="ARBA00023136"/>
    </source>
</evidence>
<organism evidence="17 18">
    <name type="scientific">Owenia fusiformis</name>
    <name type="common">Polychaete worm</name>
    <dbReference type="NCBI Taxonomy" id="6347"/>
    <lineage>
        <taxon>Eukaryota</taxon>
        <taxon>Metazoa</taxon>
        <taxon>Spiralia</taxon>
        <taxon>Lophotrochozoa</taxon>
        <taxon>Annelida</taxon>
        <taxon>Polychaeta</taxon>
        <taxon>Sedentaria</taxon>
        <taxon>Canalipalpata</taxon>
        <taxon>Sabellida</taxon>
        <taxon>Oweniida</taxon>
        <taxon>Oweniidae</taxon>
        <taxon>Owenia</taxon>
    </lineage>
</organism>
<dbReference type="GO" id="GO:0050650">
    <property type="term" value="P:chondroitin sulfate proteoglycan biosynthetic process"/>
    <property type="evidence" value="ECO:0007669"/>
    <property type="project" value="TreeGrafter"/>
</dbReference>
<keyword evidence="4 16" id="KW-0808">Transferase</keyword>